<evidence type="ECO:0000256" key="2">
    <source>
        <dbReference type="ARBA" id="ARBA00002923"/>
    </source>
</evidence>
<gene>
    <name evidence="12" type="primary">lpxC</name>
    <name evidence="13" type="ORF">B1812_12570</name>
</gene>
<keyword evidence="7 12" id="KW-0479">Metal-binding</keyword>
<dbReference type="GO" id="GO:0016020">
    <property type="term" value="C:membrane"/>
    <property type="evidence" value="ECO:0007669"/>
    <property type="project" value="GOC"/>
</dbReference>
<keyword evidence="10 12" id="KW-0443">Lipid metabolism</keyword>
<comment type="catalytic activity">
    <reaction evidence="11 12">
        <text>a UDP-3-O-[(3R)-3-hydroxyacyl]-N-acetyl-alpha-D-glucosamine + H2O = a UDP-3-O-[(3R)-3-hydroxyacyl]-alpha-D-glucosamine + acetate</text>
        <dbReference type="Rhea" id="RHEA:67816"/>
        <dbReference type="ChEBI" id="CHEBI:15377"/>
        <dbReference type="ChEBI" id="CHEBI:30089"/>
        <dbReference type="ChEBI" id="CHEBI:137740"/>
        <dbReference type="ChEBI" id="CHEBI:173225"/>
        <dbReference type="EC" id="3.5.1.108"/>
    </reaction>
</comment>
<dbReference type="STRING" id="655015.B1812_12570"/>
<evidence type="ECO:0000256" key="4">
    <source>
        <dbReference type="ARBA" id="ARBA00012745"/>
    </source>
</evidence>
<comment type="cofactor">
    <cofactor evidence="1 12">
        <name>Zn(2+)</name>
        <dbReference type="ChEBI" id="CHEBI:29105"/>
    </cofactor>
</comment>
<dbReference type="PANTHER" id="PTHR33694">
    <property type="entry name" value="UDP-3-O-ACYL-N-ACETYLGLUCOSAMINE DEACETYLASE 1, MITOCHONDRIAL-RELATED"/>
    <property type="match status" value="1"/>
</dbReference>
<sequence>MPSSRHRQTTLAQRVTLVGTGAHTGRPCRMFLLPTDASSGIAFSRLDSEELIPASWRQVRDTRLRVEVGASGARVSTVEHVTAALSGLGVDNALIEVDGPEAPALDGSAHRIVEAVLEAGVSRLAAPRRALRILRRVRVEAGAAWAELAPIAAPRLEIDVEIDFPAPIGRQRVRRRLSPGVFVRELCWARSFGFLGDAERLWREGLALGATLDNSVVFAKGRVLNPGGLRRFDEPARHKALDALGDLALAGAPILGRFRSYRSGHALNVALVKKLMTTHGAFAMEEGASAARECRAEERVLSP</sequence>
<dbReference type="Proteomes" id="UP000193978">
    <property type="component" value="Chromosome"/>
</dbReference>
<dbReference type="GO" id="GO:0103117">
    <property type="term" value="F:UDP-3-O-acyl-N-acetylglucosamine deacetylase activity"/>
    <property type="evidence" value="ECO:0007669"/>
    <property type="project" value="UniProtKB-UniRule"/>
</dbReference>
<dbReference type="Gene3D" id="3.30.230.20">
    <property type="entry name" value="lpxc deacetylase, domain 1"/>
    <property type="match status" value="1"/>
</dbReference>
<dbReference type="HAMAP" id="MF_00388">
    <property type="entry name" value="LpxC"/>
    <property type="match status" value="1"/>
</dbReference>
<dbReference type="EMBL" id="CP019948">
    <property type="protein sequence ID" value="ARN81774.1"/>
    <property type="molecule type" value="Genomic_DNA"/>
</dbReference>
<evidence type="ECO:0000256" key="7">
    <source>
        <dbReference type="ARBA" id="ARBA00022723"/>
    </source>
</evidence>
<dbReference type="GO" id="GO:0009245">
    <property type="term" value="P:lipid A biosynthetic process"/>
    <property type="evidence" value="ECO:0007669"/>
    <property type="project" value="UniProtKB-UniRule"/>
</dbReference>
<comment type="pathway">
    <text evidence="3 12">Glycolipid biosynthesis; lipid IV(A) biosynthesis; lipid IV(A) from (3R)-3-hydroxytetradecanoyl-[acyl-carrier-protein] and UDP-N-acetyl-alpha-D-glucosamine: step 2/6.</text>
</comment>
<protein>
    <recommendedName>
        <fullName evidence="4 12">UDP-3-O-acyl-N-acetylglucosamine deacetylase</fullName>
        <shortName evidence="12">UDP-3-O-acyl-GlcNAc deacetylase</shortName>
        <ecNumber evidence="4 12">3.5.1.108</ecNumber>
    </recommendedName>
    <alternativeName>
        <fullName evidence="12">UDP-3-O-[R-3-hydroxymyristoyl]-N-acetylglucosamine deacetylase</fullName>
    </alternativeName>
</protein>
<evidence type="ECO:0000313" key="14">
    <source>
        <dbReference type="Proteomes" id="UP000193978"/>
    </source>
</evidence>
<keyword evidence="9 12" id="KW-0862">Zinc</keyword>
<name>A0A1W6MW15_9HYPH</name>
<dbReference type="UniPathway" id="UPA00359">
    <property type="reaction ID" value="UER00478"/>
</dbReference>
<evidence type="ECO:0000256" key="1">
    <source>
        <dbReference type="ARBA" id="ARBA00001947"/>
    </source>
</evidence>
<keyword evidence="5 12" id="KW-0444">Lipid biosynthesis</keyword>
<feature type="active site" description="Proton donor" evidence="12">
    <location>
        <position position="265"/>
    </location>
</feature>
<dbReference type="PANTHER" id="PTHR33694:SF1">
    <property type="entry name" value="UDP-3-O-ACYL-N-ACETYLGLUCOSAMINE DEACETYLASE 1, MITOCHONDRIAL-RELATED"/>
    <property type="match status" value="1"/>
</dbReference>
<comment type="function">
    <text evidence="2 12">Catalyzes the hydrolysis of UDP-3-O-myristoyl-N-acetylglucosamine to form UDP-3-O-myristoylglucosamine and acetate, the committed step in lipid A biosynthesis.</text>
</comment>
<dbReference type="SUPFAM" id="SSF54211">
    <property type="entry name" value="Ribosomal protein S5 domain 2-like"/>
    <property type="match status" value="2"/>
</dbReference>
<proteinExistence type="inferred from homology"/>
<dbReference type="GO" id="GO:0046872">
    <property type="term" value="F:metal ion binding"/>
    <property type="evidence" value="ECO:0007669"/>
    <property type="project" value="UniProtKB-KW"/>
</dbReference>
<feature type="binding site" evidence="12">
    <location>
        <position position="238"/>
    </location>
    <ligand>
        <name>Zn(2+)</name>
        <dbReference type="ChEBI" id="CHEBI:29105"/>
    </ligand>
</feature>
<evidence type="ECO:0000256" key="3">
    <source>
        <dbReference type="ARBA" id="ARBA00005002"/>
    </source>
</evidence>
<evidence type="ECO:0000256" key="8">
    <source>
        <dbReference type="ARBA" id="ARBA00022801"/>
    </source>
</evidence>
<feature type="binding site" evidence="12">
    <location>
        <position position="242"/>
    </location>
    <ligand>
        <name>Zn(2+)</name>
        <dbReference type="ChEBI" id="CHEBI:29105"/>
    </ligand>
</feature>
<dbReference type="Pfam" id="PF03331">
    <property type="entry name" value="LpxC"/>
    <property type="match status" value="1"/>
</dbReference>
<dbReference type="KEGG" id="mbry:B1812_12570"/>
<evidence type="ECO:0000256" key="9">
    <source>
        <dbReference type="ARBA" id="ARBA00022833"/>
    </source>
</evidence>
<dbReference type="NCBIfam" id="TIGR00325">
    <property type="entry name" value="lpxC"/>
    <property type="match status" value="1"/>
</dbReference>
<evidence type="ECO:0000313" key="13">
    <source>
        <dbReference type="EMBL" id="ARN81774.1"/>
    </source>
</evidence>
<feature type="binding site" evidence="12">
    <location>
        <position position="80"/>
    </location>
    <ligand>
        <name>Zn(2+)</name>
        <dbReference type="ChEBI" id="CHEBI:29105"/>
    </ligand>
</feature>
<keyword evidence="6 12" id="KW-0441">Lipid A biosynthesis</keyword>
<evidence type="ECO:0000256" key="12">
    <source>
        <dbReference type="HAMAP-Rule" id="MF_00388"/>
    </source>
</evidence>
<keyword evidence="14" id="KW-1185">Reference proteome</keyword>
<evidence type="ECO:0000256" key="6">
    <source>
        <dbReference type="ARBA" id="ARBA00022556"/>
    </source>
</evidence>
<evidence type="ECO:0000256" key="5">
    <source>
        <dbReference type="ARBA" id="ARBA00022516"/>
    </source>
</evidence>
<evidence type="ECO:0000256" key="11">
    <source>
        <dbReference type="ARBA" id="ARBA00024535"/>
    </source>
</evidence>
<dbReference type="EC" id="3.5.1.108" evidence="4 12"/>
<dbReference type="InterPro" id="IPR011334">
    <property type="entry name" value="UDP-acyl_GlcNac_deAcase_C"/>
</dbReference>
<evidence type="ECO:0000256" key="10">
    <source>
        <dbReference type="ARBA" id="ARBA00023098"/>
    </source>
</evidence>
<dbReference type="InterPro" id="IPR015870">
    <property type="entry name" value="UDP-acyl_N-AcGlcN_deAcase_N"/>
</dbReference>
<dbReference type="Gene3D" id="3.30.1700.10">
    <property type="entry name" value="lpxc deacetylase, domain 2"/>
    <property type="match status" value="1"/>
</dbReference>
<organism evidence="13 14">
    <name type="scientific">Methylocystis bryophila</name>
    <dbReference type="NCBI Taxonomy" id="655015"/>
    <lineage>
        <taxon>Bacteria</taxon>
        <taxon>Pseudomonadati</taxon>
        <taxon>Pseudomonadota</taxon>
        <taxon>Alphaproteobacteria</taxon>
        <taxon>Hyphomicrobiales</taxon>
        <taxon>Methylocystaceae</taxon>
        <taxon>Methylocystis</taxon>
    </lineage>
</organism>
<reference evidence="13 14" key="1">
    <citation type="submission" date="2017-02" db="EMBL/GenBank/DDBJ databases">
        <authorList>
            <person name="Peterson S.W."/>
        </authorList>
    </citation>
    <scope>NUCLEOTIDE SEQUENCE [LARGE SCALE GENOMIC DNA]</scope>
    <source>
        <strain evidence="13 14">S285</strain>
    </source>
</reference>
<keyword evidence="8 12" id="KW-0378">Hydrolase</keyword>
<dbReference type="InterPro" id="IPR004463">
    <property type="entry name" value="UDP-acyl_GlcNac_deAcase"/>
</dbReference>
<comment type="similarity">
    <text evidence="12">Belongs to the LpxC family.</text>
</comment>
<accession>A0A1W6MW15</accession>
<dbReference type="AlphaFoldDB" id="A0A1W6MW15"/>
<dbReference type="RefSeq" id="WP_085771891.1">
    <property type="nucleotide sequence ID" value="NZ_AP027149.1"/>
</dbReference>
<dbReference type="InterPro" id="IPR020568">
    <property type="entry name" value="Ribosomal_Su5_D2-typ_SF"/>
</dbReference>